<evidence type="ECO:0000259" key="9">
    <source>
        <dbReference type="Pfam" id="PF16177"/>
    </source>
</evidence>
<feature type="binding site" evidence="6">
    <location>
        <begin position="206"/>
        <end position="209"/>
    </location>
    <ligand>
        <name>CoA</name>
        <dbReference type="ChEBI" id="CHEBI:57287"/>
    </ligand>
</feature>
<dbReference type="OrthoDB" id="9778383at2"/>
<dbReference type="GO" id="GO:0003987">
    <property type="term" value="F:acetate-CoA ligase activity"/>
    <property type="evidence" value="ECO:0007669"/>
    <property type="project" value="UniProtKB-UniRule"/>
</dbReference>
<dbReference type="InterPro" id="IPR000873">
    <property type="entry name" value="AMP-dep_synth/lig_dom"/>
</dbReference>
<evidence type="ECO:0000256" key="6">
    <source>
        <dbReference type="HAMAP-Rule" id="MF_01123"/>
    </source>
</evidence>
<keyword evidence="2 6" id="KW-0436">Ligase</keyword>
<dbReference type="InterPro" id="IPR025110">
    <property type="entry name" value="AMP-bd_C"/>
</dbReference>
<dbReference type="NCBIfam" id="TIGR02188">
    <property type="entry name" value="Ac_CoA_lig_AcsA"/>
    <property type="match status" value="1"/>
</dbReference>
<dbReference type="Pfam" id="PF13193">
    <property type="entry name" value="AMP-binding_C"/>
    <property type="match status" value="1"/>
</dbReference>
<dbReference type="HAMAP" id="MF_01123">
    <property type="entry name" value="Ac_CoA_synth"/>
    <property type="match status" value="1"/>
</dbReference>
<dbReference type="GO" id="GO:0046872">
    <property type="term" value="F:metal ion binding"/>
    <property type="evidence" value="ECO:0007669"/>
    <property type="project" value="UniProtKB-KW"/>
</dbReference>
<feature type="binding site" evidence="6">
    <location>
        <begin position="425"/>
        <end position="430"/>
    </location>
    <ligand>
        <name>ATP</name>
        <dbReference type="ChEBI" id="CHEBI:30616"/>
    </ligand>
</feature>
<feature type="binding site" evidence="6">
    <location>
        <position position="553"/>
    </location>
    <ligand>
        <name>Mg(2+)</name>
        <dbReference type="ChEBI" id="CHEBI:18420"/>
    </ligand>
</feature>
<dbReference type="GO" id="GO:0016208">
    <property type="term" value="F:AMP binding"/>
    <property type="evidence" value="ECO:0007669"/>
    <property type="project" value="InterPro"/>
</dbReference>
<dbReference type="NCBIfam" id="NF001208">
    <property type="entry name" value="PRK00174.1"/>
    <property type="match status" value="1"/>
</dbReference>
<dbReference type="Gene3D" id="3.30.300.30">
    <property type="match status" value="1"/>
</dbReference>
<dbReference type="EMBL" id="SJPK01000010">
    <property type="protein sequence ID" value="TWT64618.1"/>
    <property type="molecule type" value="Genomic_DNA"/>
</dbReference>
<dbReference type="Pfam" id="PF16177">
    <property type="entry name" value="ACAS_N"/>
    <property type="match status" value="1"/>
</dbReference>
<feature type="binding site" evidence="6">
    <location>
        <position position="325"/>
    </location>
    <ligand>
        <name>CoA</name>
        <dbReference type="ChEBI" id="CHEBI:57287"/>
    </ligand>
</feature>
<feature type="modified residue" description="N6-acetyllysine" evidence="6">
    <location>
        <position position="622"/>
    </location>
</feature>
<evidence type="ECO:0000256" key="5">
    <source>
        <dbReference type="ARBA" id="ARBA00022990"/>
    </source>
</evidence>
<dbReference type="Proteomes" id="UP000318053">
    <property type="component" value="Unassembled WGS sequence"/>
</dbReference>
<comment type="similarity">
    <text evidence="1 6">Belongs to the ATP-dependent AMP-binding enzyme family.</text>
</comment>
<keyword evidence="11" id="KW-1185">Reference proteome</keyword>
<evidence type="ECO:0000256" key="3">
    <source>
        <dbReference type="ARBA" id="ARBA00022741"/>
    </source>
</evidence>
<feature type="binding site" evidence="6">
    <location>
        <position position="540"/>
    </location>
    <ligand>
        <name>ATP</name>
        <dbReference type="ChEBI" id="CHEBI:30616"/>
    </ligand>
</feature>
<dbReference type="GO" id="GO:0005829">
    <property type="term" value="C:cytosol"/>
    <property type="evidence" value="ECO:0007669"/>
    <property type="project" value="TreeGrafter"/>
</dbReference>
<dbReference type="PROSITE" id="PS00455">
    <property type="entry name" value="AMP_BINDING"/>
    <property type="match status" value="1"/>
</dbReference>
<name>A0A5C5XPL7_9BACT</name>
<feature type="binding site" evidence="6">
    <location>
        <position position="349"/>
    </location>
    <ligand>
        <name>CoA</name>
        <dbReference type="ChEBI" id="CHEBI:57287"/>
    </ligand>
</feature>
<feature type="domain" description="AMP-dependent synthetase/ligase" evidence="7">
    <location>
        <begin position="103"/>
        <end position="492"/>
    </location>
</feature>
<feature type="binding site" evidence="6">
    <location>
        <position position="529"/>
    </location>
    <ligand>
        <name>ATP</name>
        <dbReference type="ChEBI" id="CHEBI:30616"/>
    </ligand>
</feature>
<evidence type="ECO:0000256" key="1">
    <source>
        <dbReference type="ARBA" id="ARBA00006432"/>
    </source>
</evidence>
<feature type="binding site" evidence="6">
    <location>
        <position position="556"/>
    </location>
    <ligand>
        <name>Mg(2+)</name>
        <dbReference type="ChEBI" id="CHEBI:18420"/>
    </ligand>
</feature>
<dbReference type="InterPro" id="IPR045851">
    <property type="entry name" value="AMP-bd_C_sf"/>
</dbReference>
<evidence type="ECO:0000313" key="11">
    <source>
        <dbReference type="Proteomes" id="UP000318053"/>
    </source>
</evidence>
<dbReference type="EC" id="6.2.1.1" evidence="6"/>
<evidence type="ECO:0000256" key="2">
    <source>
        <dbReference type="ARBA" id="ARBA00022598"/>
    </source>
</evidence>
<dbReference type="GO" id="GO:0005524">
    <property type="term" value="F:ATP binding"/>
    <property type="evidence" value="ECO:0007669"/>
    <property type="project" value="UniProtKB-KW"/>
</dbReference>
<feature type="binding site" evidence="6">
    <location>
        <position position="537"/>
    </location>
    <ligand>
        <name>CoA</name>
        <dbReference type="ChEBI" id="CHEBI:57287"/>
    </ligand>
</feature>
<dbReference type="PANTHER" id="PTHR24095:SF14">
    <property type="entry name" value="ACETYL-COENZYME A SYNTHETASE 1"/>
    <property type="match status" value="1"/>
</dbReference>
<comment type="caution">
    <text evidence="10">The sequence shown here is derived from an EMBL/GenBank/DDBJ whole genome shotgun (WGS) entry which is preliminary data.</text>
</comment>
<feature type="domain" description="Acetyl-coenzyme A synthetase N-terminal" evidence="9">
    <location>
        <begin position="42"/>
        <end position="96"/>
    </location>
</feature>
<keyword evidence="5 6" id="KW-0007">Acetylation</keyword>
<gene>
    <name evidence="6 10" type="primary">acsA</name>
    <name evidence="10" type="ORF">CA85_37510</name>
</gene>
<proteinExistence type="inferred from homology"/>
<dbReference type="InterPro" id="IPR011904">
    <property type="entry name" value="Ac_CoA_lig"/>
</dbReference>
<dbReference type="FunFam" id="3.40.50.12780:FF:000001">
    <property type="entry name" value="Acetyl-coenzyme A synthetase"/>
    <property type="match status" value="1"/>
</dbReference>
<reference evidence="10 11" key="1">
    <citation type="submission" date="2019-02" db="EMBL/GenBank/DDBJ databases">
        <title>Deep-cultivation of Planctomycetes and their phenomic and genomic characterization uncovers novel biology.</title>
        <authorList>
            <person name="Wiegand S."/>
            <person name="Jogler M."/>
            <person name="Boedeker C."/>
            <person name="Pinto D."/>
            <person name="Vollmers J."/>
            <person name="Rivas-Marin E."/>
            <person name="Kohn T."/>
            <person name="Peeters S.H."/>
            <person name="Heuer A."/>
            <person name="Rast P."/>
            <person name="Oberbeckmann S."/>
            <person name="Bunk B."/>
            <person name="Jeske O."/>
            <person name="Meyerdierks A."/>
            <person name="Storesund J.E."/>
            <person name="Kallscheuer N."/>
            <person name="Luecker S."/>
            <person name="Lage O.M."/>
            <person name="Pohl T."/>
            <person name="Merkel B.J."/>
            <person name="Hornburger P."/>
            <person name="Mueller R.-W."/>
            <person name="Bruemmer F."/>
            <person name="Labrenz M."/>
            <person name="Spormann A.M."/>
            <person name="Op Den Camp H."/>
            <person name="Overmann J."/>
            <person name="Amann R."/>
            <person name="Jetten M.S.M."/>
            <person name="Mascher T."/>
            <person name="Medema M.H."/>
            <person name="Devos D.P."/>
            <person name="Kaster A.-K."/>
            <person name="Ovreas L."/>
            <person name="Rohde M."/>
            <person name="Galperin M.Y."/>
            <person name="Jogler C."/>
        </authorList>
    </citation>
    <scope>NUCLEOTIDE SEQUENCE [LARGE SCALE GENOMIC DNA]</scope>
    <source>
        <strain evidence="10 11">CA85</strain>
    </source>
</reference>
<dbReference type="InterPro" id="IPR020845">
    <property type="entry name" value="AMP-binding_CS"/>
</dbReference>
<feature type="binding site" evidence="6">
    <location>
        <begin position="401"/>
        <end position="403"/>
    </location>
    <ligand>
        <name>ATP</name>
        <dbReference type="ChEBI" id="CHEBI:30616"/>
    </ligand>
</feature>
<accession>A0A5C5XPL7</accession>
<feature type="binding site" evidence="6">
    <location>
        <position position="597"/>
    </location>
    <ligand>
        <name>CoA</name>
        <dbReference type="ChEBI" id="CHEBI:57287"/>
    </ligand>
</feature>
<feature type="binding site" evidence="6">
    <location>
        <position position="551"/>
    </location>
    <ligand>
        <name>Mg(2+)</name>
        <dbReference type="ChEBI" id="CHEBI:18420"/>
    </ligand>
</feature>
<evidence type="ECO:0000313" key="10">
    <source>
        <dbReference type="EMBL" id="TWT64618.1"/>
    </source>
</evidence>
<dbReference type="SUPFAM" id="SSF56801">
    <property type="entry name" value="Acetyl-CoA synthetase-like"/>
    <property type="match status" value="1"/>
</dbReference>
<keyword evidence="4 6" id="KW-0067">ATP-binding</keyword>
<keyword evidence="6" id="KW-0479">Metal-binding</keyword>
<feature type="binding site" evidence="6">
    <location>
        <position position="514"/>
    </location>
    <ligand>
        <name>ATP</name>
        <dbReference type="ChEBI" id="CHEBI:30616"/>
    </ligand>
</feature>
<dbReference type="GO" id="GO:0019427">
    <property type="term" value="P:acetyl-CoA biosynthetic process from acetate"/>
    <property type="evidence" value="ECO:0007669"/>
    <property type="project" value="UniProtKB-UniRule"/>
</dbReference>
<comment type="PTM">
    <text evidence="6">Acetylated. Deacetylation by the SIR2-homolog deacetylase activates the enzyme.</text>
</comment>
<evidence type="ECO:0000256" key="4">
    <source>
        <dbReference type="ARBA" id="ARBA00022840"/>
    </source>
</evidence>
<keyword evidence="6" id="KW-0460">Magnesium</keyword>
<evidence type="ECO:0000259" key="8">
    <source>
        <dbReference type="Pfam" id="PF13193"/>
    </source>
</evidence>
<sequence length="657" mass="72802">MTSQPADNSQSGSIDHVLSEDRVFPPPAEFTQNAVISSVQQYDEMAAAARDTPDEFWRQEALEHLHWFEPFSDVCQWDAPDAKWFVGGKTNACYNCVDAHVEAGRGDKTAIIWEGEPGDARTLTYRELQREVAKCAEAYEQLGVGEGDVVSIYMPMTPELAIAMLACARIGAIHSVIFAGFSAESIADRNNDASAKLVITSDGLYRRGKVLPLKETVDEALAKSTTVEKCLVLRRTGGDETPMTEGRDVWWHDVVDTQPGELAAKPLDSETPLFILYTSGSTGKPKGILHTTAGYNLWARRTFEWVFDYRDDDIYWCTADCGWITGHSYIVYGPMTAGATCLMYEGAPNHPAEDRFWDLVERHKVTVLYTAPTAVRAFIKWGDEHVDKHDLSSLRLLGSVGEGINPEAWMWYHNKIGGGRCPIVDTWWQTETGGIMMSPLPGITPTKPSSCTKPLPGVMPKIVDELGNEVDSEHGGKLCISKPWPGMLRGIWGDRERFIEQYFSDVPGQYLTGDNARCDRDGYYWIMGRIDDVINVSGHRLSTIEVESALVSHPHVCEAAVVGRPDDLKGQAIAAFVTTTGRDTDDEFLKELKQHVRKQIGALAQPDDIRITSGLPKTRSGKIMRRLLRDVAAGRELVGDTSTLEDLASIAQLQDSE</sequence>
<dbReference type="Pfam" id="PF00501">
    <property type="entry name" value="AMP-binding"/>
    <property type="match status" value="1"/>
</dbReference>
<dbReference type="CDD" id="cd05966">
    <property type="entry name" value="ACS"/>
    <property type="match status" value="1"/>
</dbReference>
<organism evidence="10 11">
    <name type="scientific">Allorhodopirellula solitaria</name>
    <dbReference type="NCBI Taxonomy" id="2527987"/>
    <lineage>
        <taxon>Bacteria</taxon>
        <taxon>Pseudomonadati</taxon>
        <taxon>Planctomycetota</taxon>
        <taxon>Planctomycetia</taxon>
        <taxon>Pirellulales</taxon>
        <taxon>Pirellulaceae</taxon>
        <taxon>Allorhodopirellula</taxon>
    </lineage>
</organism>
<dbReference type="Gene3D" id="3.40.50.12780">
    <property type="entry name" value="N-terminal domain of ligase-like"/>
    <property type="match status" value="1"/>
</dbReference>
<dbReference type="InterPro" id="IPR032387">
    <property type="entry name" value="ACAS_N"/>
</dbReference>
<dbReference type="InterPro" id="IPR042099">
    <property type="entry name" value="ANL_N_sf"/>
</dbReference>
<keyword evidence="3 6" id="KW-0547">Nucleotide-binding</keyword>
<evidence type="ECO:0000259" key="7">
    <source>
        <dbReference type="Pfam" id="PF00501"/>
    </source>
</evidence>
<dbReference type="RefSeq" id="WP_146392659.1">
    <property type="nucleotide sequence ID" value="NZ_SJPK01000010.1"/>
</dbReference>
<comment type="cofactor">
    <cofactor evidence="6">
        <name>Mg(2+)</name>
        <dbReference type="ChEBI" id="CHEBI:18420"/>
    </cofactor>
</comment>
<comment type="function">
    <text evidence="6">Catalyzes the conversion of acetate into acetyl-CoA (AcCoA), an essential intermediate at the junction of anabolic and catabolic pathways. AcsA undergoes a two-step reaction. In the first half reaction, AcsA combines acetate with ATP to form acetyl-adenylate (AcAMP) intermediate. In the second half reaction, it can then transfer the acetyl group from AcAMP to the sulfhydryl group of CoA, forming the product AcCoA.</text>
</comment>
<dbReference type="AlphaFoldDB" id="A0A5C5XPL7"/>
<protein>
    <recommendedName>
        <fullName evidence="6">Acetyl-coenzyme A synthetase</fullName>
        <shortName evidence="6">AcCoA synthetase</shortName>
        <shortName evidence="6">Acs</shortName>
        <ecNumber evidence="6">6.2.1.1</ecNumber>
    </recommendedName>
    <alternativeName>
        <fullName evidence="6">Acetate--CoA ligase</fullName>
    </alternativeName>
    <alternativeName>
        <fullName evidence="6">Acyl-activating enzyme</fullName>
    </alternativeName>
</protein>
<feature type="domain" description="AMP-binding enzyme C-terminal" evidence="8">
    <location>
        <begin position="545"/>
        <end position="622"/>
    </location>
</feature>
<dbReference type="PANTHER" id="PTHR24095">
    <property type="entry name" value="ACETYL-COENZYME A SYNTHETASE"/>
    <property type="match status" value="1"/>
</dbReference>
<comment type="catalytic activity">
    <reaction evidence="6">
        <text>acetate + ATP + CoA = acetyl-CoA + AMP + diphosphate</text>
        <dbReference type="Rhea" id="RHEA:23176"/>
        <dbReference type="ChEBI" id="CHEBI:30089"/>
        <dbReference type="ChEBI" id="CHEBI:30616"/>
        <dbReference type="ChEBI" id="CHEBI:33019"/>
        <dbReference type="ChEBI" id="CHEBI:57287"/>
        <dbReference type="ChEBI" id="CHEBI:57288"/>
        <dbReference type="ChEBI" id="CHEBI:456215"/>
        <dbReference type="EC" id="6.2.1.1"/>
    </reaction>
</comment>